<dbReference type="EMBL" id="JAERRC010000010">
    <property type="protein sequence ID" value="MBL0704451.1"/>
    <property type="molecule type" value="Genomic_DNA"/>
</dbReference>
<proteinExistence type="predicted"/>
<reference evidence="3 4" key="1">
    <citation type="submission" date="2021-01" db="EMBL/GenBank/DDBJ databases">
        <title>Genome public.</title>
        <authorList>
            <person name="Liu C."/>
            <person name="Sun Q."/>
        </authorList>
    </citation>
    <scope>NUCLEOTIDE SEQUENCE [LARGE SCALE GENOMIC DNA]</scope>
    <source>
        <strain evidence="3 4">JC656</strain>
    </source>
</reference>
<evidence type="ECO:0000256" key="1">
    <source>
        <dbReference type="SAM" id="MobiDB-lite"/>
    </source>
</evidence>
<keyword evidence="2" id="KW-0472">Membrane</keyword>
<name>A0ABS1JYH9_9MICC</name>
<dbReference type="Proteomes" id="UP000639051">
    <property type="component" value="Unassembled WGS sequence"/>
</dbReference>
<dbReference type="RefSeq" id="WP_189693447.1">
    <property type="nucleotide sequence ID" value="NZ_BNCM01000005.1"/>
</dbReference>
<evidence type="ECO:0000313" key="4">
    <source>
        <dbReference type="Proteomes" id="UP000639051"/>
    </source>
</evidence>
<accession>A0ABS1JYH9</accession>
<keyword evidence="4" id="KW-1185">Reference proteome</keyword>
<organism evidence="3 4">
    <name type="scientific">Sinomonas cellulolyticus</name>
    <dbReference type="NCBI Taxonomy" id="2801916"/>
    <lineage>
        <taxon>Bacteria</taxon>
        <taxon>Bacillati</taxon>
        <taxon>Actinomycetota</taxon>
        <taxon>Actinomycetes</taxon>
        <taxon>Micrococcales</taxon>
        <taxon>Micrococcaceae</taxon>
        <taxon>Sinomonas</taxon>
    </lineage>
</organism>
<comment type="caution">
    <text evidence="3">The sequence shown here is derived from an EMBL/GenBank/DDBJ whole genome shotgun (WGS) entry which is preliminary data.</text>
</comment>
<feature type="region of interest" description="Disordered" evidence="1">
    <location>
        <begin position="67"/>
        <end position="176"/>
    </location>
</feature>
<protein>
    <submittedName>
        <fullName evidence="3">Uncharacterized protein</fullName>
    </submittedName>
</protein>
<evidence type="ECO:0000256" key="2">
    <source>
        <dbReference type="SAM" id="Phobius"/>
    </source>
</evidence>
<keyword evidence="2" id="KW-1133">Transmembrane helix</keyword>
<evidence type="ECO:0000313" key="3">
    <source>
        <dbReference type="EMBL" id="MBL0704451.1"/>
    </source>
</evidence>
<keyword evidence="2" id="KW-0812">Transmembrane</keyword>
<feature type="compositionally biased region" description="Low complexity" evidence="1">
    <location>
        <begin position="90"/>
        <end position="165"/>
    </location>
</feature>
<feature type="transmembrane region" description="Helical" evidence="2">
    <location>
        <begin position="36"/>
        <end position="57"/>
    </location>
</feature>
<sequence length="176" mass="16805">MASPPTSTPSRRALRRNDARPVFVDASGGKLRMMRLLGAVTLLVVAAYLVAVGVALLSDGPNAAAPSLPDMSRHTAAPVPPPASGGEGGPTPAVIPTAAPASVAEVAARAQDPAAPAPGAAAPAAPAQPAGTAPAVAPAAPAPTAAAPAPATAAAPVNGNATAPGQTRRATPTTRP</sequence>
<gene>
    <name evidence="3" type="ORF">JJE72_02900</name>
</gene>